<keyword evidence="2" id="KW-1185">Reference proteome</keyword>
<dbReference type="RefSeq" id="WP_168112532.1">
    <property type="nucleotide sequence ID" value="NZ_BOON01000006.1"/>
</dbReference>
<comment type="caution">
    <text evidence="1">The sequence shown here is derived from an EMBL/GenBank/DDBJ whole genome shotgun (WGS) entry which is preliminary data.</text>
</comment>
<reference evidence="1" key="1">
    <citation type="submission" date="2021-01" db="EMBL/GenBank/DDBJ databases">
        <title>Whole genome shotgun sequence of Planosporangium mesophilum NBRC 109066.</title>
        <authorList>
            <person name="Komaki H."/>
            <person name="Tamura T."/>
        </authorList>
    </citation>
    <scope>NUCLEOTIDE SEQUENCE</scope>
    <source>
        <strain evidence="1">NBRC 109066</strain>
    </source>
</reference>
<dbReference type="AlphaFoldDB" id="A0A8J3T921"/>
<evidence type="ECO:0000313" key="2">
    <source>
        <dbReference type="Proteomes" id="UP000599074"/>
    </source>
</evidence>
<gene>
    <name evidence="1" type="ORF">Pme01_08830</name>
</gene>
<sequence>MSHHSTSRSPIALPFPPAEWDLLVRLPGRVLIAATAVRPEDARHTVGEGLAGIEAIAAGRASPSRLPHDVVAAIYAERAGDVDPREFADPRSAMVSVLTDCRAAARTLARRVAGSDADAYRDWLVEIATTVCSAGRPHGWVTLAEQRFLADLALALAV</sequence>
<dbReference type="EMBL" id="BOON01000006">
    <property type="protein sequence ID" value="GII21286.1"/>
    <property type="molecule type" value="Genomic_DNA"/>
</dbReference>
<proteinExistence type="predicted"/>
<organism evidence="1 2">
    <name type="scientific">Planosporangium mesophilum</name>
    <dbReference type="NCBI Taxonomy" id="689768"/>
    <lineage>
        <taxon>Bacteria</taxon>
        <taxon>Bacillati</taxon>
        <taxon>Actinomycetota</taxon>
        <taxon>Actinomycetes</taxon>
        <taxon>Micromonosporales</taxon>
        <taxon>Micromonosporaceae</taxon>
        <taxon>Planosporangium</taxon>
    </lineage>
</organism>
<name>A0A8J3T921_9ACTN</name>
<dbReference type="Proteomes" id="UP000599074">
    <property type="component" value="Unassembled WGS sequence"/>
</dbReference>
<protein>
    <submittedName>
        <fullName evidence="1">Uncharacterized protein</fullName>
    </submittedName>
</protein>
<accession>A0A8J3T921</accession>
<evidence type="ECO:0000313" key="1">
    <source>
        <dbReference type="EMBL" id="GII21286.1"/>
    </source>
</evidence>